<proteinExistence type="predicted"/>
<feature type="compositionally biased region" description="Low complexity" evidence="1">
    <location>
        <begin position="1"/>
        <end position="24"/>
    </location>
</feature>
<dbReference type="EMBL" id="BAAANQ010000001">
    <property type="protein sequence ID" value="GAA2039226.1"/>
    <property type="molecule type" value="Genomic_DNA"/>
</dbReference>
<sequence>MTATGTGTGPATTAPATATGDTPGTGTGSSVSPTARRIWLRSRGLLVAAAVLVLTGLVLALLRSGDNSALHPSSAAPLGSRAINQLLTDHGVDITVATTSEEALAALRPGTTLLITHPEDLTPERRETLHRATQRTGTRTVLVAAGPGTTAVFAPGTEAVGHLPTGELDPGCTTDLTDRAGSAQLGGYGYLPPTDPATDPTTLACYPYEGLPTLLTLDAGAPTETVLLGAPDILHNQSLADHGNASLALQLLGARDHLVWYLPTGAEAPGSDDERSLTQLMAPGWRWAALQLAIAAALAAFWRGRRLGPVLTERLPITVRAAETTEGRARLYHRNGARDRAADALRTAARGRLAPRVGLPAAAAHTPDTLVPALAAHTGQPGHDLHQLLFGPPPADDPALVALADALDALENRLTPDRPETTDTTKTSDTTDTTDTTDTAKDPRQ</sequence>
<reference evidence="4 5" key="1">
    <citation type="journal article" date="2019" name="Int. J. Syst. Evol. Microbiol.">
        <title>The Global Catalogue of Microorganisms (GCM) 10K type strain sequencing project: providing services to taxonomists for standard genome sequencing and annotation.</title>
        <authorList>
            <consortium name="The Broad Institute Genomics Platform"/>
            <consortium name="The Broad Institute Genome Sequencing Center for Infectious Disease"/>
            <person name="Wu L."/>
            <person name="Ma J."/>
        </authorList>
    </citation>
    <scope>NUCLEOTIDE SEQUENCE [LARGE SCALE GENOMIC DNA]</scope>
    <source>
        <strain evidence="4 5">JCM 14549</strain>
    </source>
</reference>
<organism evidence="4 5">
    <name type="scientific">Streptomyces cheonanensis</name>
    <dbReference type="NCBI Taxonomy" id="312720"/>
    <lineage>
        <taxon>Bacteria</taxon>
        <taxon>Bacillati</taxon>
        <taxon>Actinomycetota</taxon>
        <taxon>Actinomycetes</taxon>
        <taxon>Kitasatosporales</taxon>
        <taxon>Streptomycetaceae</taxon>
        <taxon>Streptomyces</taxon>
    </lineage>
</organism>
<evidence type="ECO:0000313" key="4">
    <source>
        <dbReference type="EMBL" id="GAA2039226.1"/>
    </source>
</evidence>
<gene>
    <name evidence="4" type="ORF">GCM10009757_00030</name>
</gene>
<keyword evidence="5" id="KW-1185">Reference proteome</keyword>
<dbReference type="Pfam" id="PF14258">
    <property type="entry name" value="DUF4350"/>
    <property type="match status" value="1"/>
</dbReference>
<comment type="caution">
    <text evidence="4">The sequence shown here is derived from an EMBL/GenBank/DDBJ whole genome shotgun (WGS) entry which is preliminary data.</text>
</comment>
<feature type="compositionally biased region" description="Basic and acidic residues" evidence="1">
    <location>
        <begin position="411"/>
        <end position="423"/>
    </location>
</feature>
<evidence type="ECO:0000259" key="3">
    <source>
        <dbReference type="Pfam" id="PF14258"/>
    </source>
</evidence>
<dbReference type="InterPro" id="IPR025646">
    <property type="entry name" value="DUF4350"/>
</dbReference>
<feature type="domain" description="DUF4350" evidence="3">
    <location>
        <begin position="72"/>
        <end position="252"/>
    </location>
</feature>
<dbReference type="RefSeq" id="WP_346069161.1">
    <property type="nucleotide sequence ID" value="NZ_BAAANQ010000001.1"/>
</dbReference>
<keyword evidence="2" id="KW-0812">Transmembrane</keyword>
<keyword evidence="2" id="KW-0472">Membrane</keyword>
<name>A0ABN2UKZ9_9ACTN</name>
<feature type="region of interest" description="Disordered" evidence="1">
    <location>
        <begin position="1"/>
        <end position="32"/>
    </location>
</feature>
<feature type="compositionally biased region" description="Low complexity" evidence="1">
    <location>
        <begin position="424"/>
        <end position="437"/>
    </location>
</feature>
<feature type="transmembrane region" description="Helical" evidence="2">
    <location>
        <begin position="44"/>
        <end position="62"/>
    </location>
</feature>
<protein>
    <submittedName>
        <fullName evidence="4">DUF4350 domain-containing protein</fullName>
    </submittedName>
</protein>
<evidence type="ECO:0000256" key="2">
    <source>
        <dbReference type="SAM" id="Phobius"/>
    </source>
</evidence>
<feature type="region of interest" description="Disordered" evidence="1">
    <location>
        <begin position="411"/>
        <end position="445"/>
    </location>
</feature>
<evidence type="ECO:0000313" key="5">
    <source>
        <dbReference type="Proteomes" id="UP001403094"/>
    </source>
</evidence>
<evidence type="ECO:0000256" key="1">
    <source>
        <dbReference type="SAM" id="MobiDB-lite"/>
    </source>
</evidence>
<keyword evidence="2" id="KW-1133">Transmembrane helix</keyword>
<dbReference type="Proteomes" id="UP001403094">
    <property type="component" value="Unassembled WGS sequence"/>
</dbReference>
<accession>A0ABN2UKZ9</accession>